<evidence type="ECO:0000313" key="2">
    <source>
        <dbReference type="Proteomes" id="UP000186817"/>
    </source>
</evidence>
<reference evidence="1 2" key="1">
    <citation type="submission" date="2016-02" db="EMBL/GenBank/DDBJ databases">
        <title>Genome analysis of coral dinoflagellate symbionts highlights evolutionary adaptations to a symbiotic lifestyle.</title>
        <authorList>
            <person name="Aranda M."/>
            <person name="Li Y."/>
            <person name="Liew Y.J."/>
            <person name="Baumgarten S."/>
            <person name="Simakov O."/>
            <person name="Wilson M."/>
            <person name="Piel J."/>
            <person name="Ashoor H."/>
            <person name="Bougouffa S."/>
            <person name="Bajic V.B."/>
            <person name="Ryu T."/>
            <person name="Ravasi T."/>
            <person name="Bayer T."/>
            <person name="Micklem G."/>
            <person name="Kim H."/>
            <person name="Bhak J."/>
            <person name="Lajeunesse T.C."/>
            <person name="Voolstra C.R."/>
        </authorList>
    </citation>
    <scope>NUCLEOTIDE SEQUENCE [LARGE SCALE GENOMIC DNA]</scope>
    <source>
        <strain evidence="1 2">CCMP2467</strain>
    </source>
</reference>
<dbReference type="OrthoDB" id="416410at2759"/>
<protein>
    <submittedName>
        <fullName evidence="1">Uncharacterized protein</fullName>
    </submittedName>
</protein>
<evidence type="ECO:0000313" key="1">
    <source>
        <dbReference type="EMBL" id="OLP77935.1"/>
    </source>
</evidence>
<dbReference type="AlphaFoldDB" id="A0A1Q9C4V5"/>
<dbReference type="Proteomes" id="UP000186817">
    <property type="component" value="Unassembled WGS sequence"/>
</dbReference>
<dbReference type="EMBL" id="LSRX01001688">
    <property type="protein sequence ID" value="OLP77935.1"/>
    <property type="molecule type" value="Genomic_DNA"/>
</dbReference>
<proteinExistence type="predicted"/>
<gene>
    <name evidence="1" type="ORF">AK812_SmicGene41940</name>
</gene>
<comment type="caution">
    <text evidence="1">The sequence shown here is derived from an EMBL/GenBank/DDBJ whole genome shotgun (WGS) entry which is preliminary data.</text>
</comment>
<organism evidence="1 2">
    <name type="scientific">Symbiodinium microadriaticum</name>
    <name type="common">Dinoflagellate</name>
    <name type="synonym">Zooxanthella microadriatica</name>
    <dbReference type="NCBI Taxonomy" id="2951"/>
    <lineage>
        <taxon>Eukaryota</taxon>
        <taxon>Sar</taxon>
        <taxon>Alveolata</taxon>
        <taxon>Dinophyceae</taxon>
        <taxon>Suessiales</taxon>
        <taxon>Symbiodiniaceae</taxon>
        <taxon>Symbiodinium</taxon>
    </lineage>
</organism>
<sequence>MSAIPDPANPMPDPVARPDNFESFRDAAVAVRETPLREACEDVVHLLHREELLPSVPAGRPDTGPSHVFEAEEADFEDLSTDLVDARDQHVQSPGVAKLLPVLLAAPGYPLETVWINTNIPATVSQLCSDIKATGSGLLAEIGDTLTPTHPQLEIGLASFVVTPPWFPEANLATILIDARAVQGSVFAVVLSYPTCLDEIRRAVGFLSVAAHEVYAAGDSDPLPSGRPIPLQSGVLVKLLPPDRTPLWASPPAFALWHPYTWPAGASIPPKGYGLRALLLHHSGKYILDNFSDDDWANLNNVARLVGAPLAELSVEPAGQDDLYPYVYHGPSQSVLMSISYASIKGISSVISSCSICSSRPPMVGILLCVEVSGEARDMTLCMGKF</sequence>
<keyword evidence="2" id="KW-1185">Reference proteome</keyword>
<accession>A0A1Q9C4V5</accession>
<name>A0A1Q9C4V5_SYMMI</name>